<keyword evidence="2" id="KW-1185">Reference proteome</keyword>
<evidence type="ECO:0000313" key="2">
    <source>
        <dbReference type="Proteomes" id="UP000275267"/>
    </source>
</evidence>
<organism evidence="1 2">
    <name type="scientific">Panicum miliaceum</name>
    <name type="common">Proso millet</name>
    <name type="synonym">Broomcorn millet</name>
    <dbReference type="NCBI Taxonomy" id="4540"/>
    <lineage>
        <taxon>Eukaryota</taxon>
        <taxon>Viridiplantae</taxon>
        <taxon>Streptophyta</taxon>
        <taxon>Embryophyta</taxon>
        <taxon>Tracheophyta</taxon>
        <taxon>Spermatophyta</taxon>
        <taxon>Magnoliopsida</taxon>
        <taxon>Liliopsida</taxon>
        <taxon>Poales</taxon>
        <taxon>Poaceae</taxon>
        <taxon>PACMAD clade</taxon>
        <taxon>Panicoideae</taxon>
        <taxon>Panicodae</taxon>
        <taxon>Paniceae</taxon>
        <taxon>Panicinae</taxon>
        <taxon>Panicum</taxon>
        <taxon>Panicum sect. Panicum</taxon>
    </lineage>
</organism>
<accession>A0A3L6RIF7</accession>
<comment type="caution">
    <text evidence="1">The sequence shown here is derived from an EMBL/GenBank/DDBJ whole genome shotgun (WGS) entry which is preliminary data.</text>
</comment>
<dbReference type="OrthoDB" id="695752at2759"/>
<protein>
    <submittedName>
        <fullName evidence="1">Polyprotein</fullName>
    </submittedName>
</protein>
<sequence length="95" mass="11013">MISFVLKCLRQTQGNNLCPYYVCEFLHNYVGPYKIYIVWEAEVSRMRDQLIPPERVLAIQKVLAGFINEEVLTPDGEFYYDGHVLDSSSKYSIDA</sequence>
<dbReference type="Proteomes" id="UP000275267">
    <property type="component" value="Unassembled WGS sequence"/>
</dbReference>
<dbReference type="AlphaFoldDB" id="A0A3L6RIF7"/>
<reference evidence="2" key="1">
    <citation type="journal article" date="2019" name="Nat. Commun.">
        <title>The genome of broomcorn millet.</title>
        <authorList>
            <person name="Zou C."/>
            <person name="Miki D."/>
            <person name="Li D."/>
            <person name="Tang Q."/>
            <person name="Xiao L."/>
            <person name="Rajput S."/>
            <person name="Deng P."/>
            <person name="Jia W."/>
            <person name="Huang R."/>
            <person name="Zhang M."/>
            <person name="Sun Y."/>
            <person name="Hu J."/>
            <person name="Fu X."/>
            <person name="Schnable P.S."/>
            <person name="Li F."/>
            <person name="Zhang H."/>
            <person name="Feng B."/>
            <person name="Zhu X."/>
            <person name="Liu R."/>
            <person name="Schnable J.C."/>
            <person name="Zhu J.-K."/>
            <person name="Zhang H."/>
        </authorList>
    </citation>
    <scope>NUCLEOTIDE SEQUENCE [LARGE SCALE GENOMIC DNA]</scope>
</reference>
<gene>
    <name evidence="1" type="ORF">C2845_PM13G10710</name>
</gene>
<name>A0A3L6RIF7_PANMI</name>
<proteinExistence type="predicted"/>
<dbReference type="EMBL" id="PQIB02000008">
    <property type="protein sequence ID" value="RLN04317.1"/>
    <property type="molecule type" value="Genomic_DNA"/>
</dbReference>
<evidence type="ECO:0000313" key="1">
    <source>
        <dbReference type="EMBL" id="RLN04317.1"/>
    </source>
</evidence>